<dbReference type="Pfam" id="PF13088">
    <property type="entry name" value="BNR_2"/>
    <property type="match status" value="1"/>
</dbReference>
<reference evidence="2 3" key="1">
    <citation type="submission" date="2014-04" db="EMBL/GenBank/DDBJ databases">
        <title>Characterization and application of a salt tolerant electro-active bacterium.</title>
        <authorList>
            <person name="Yang L."/>
            <person name="Wei S."/>
            <person name="Tay Q.X.M."/>
        </authorList>
    </citation>
    <scope>NUCLEOTIDE SEQUENCE [LARGE SCALE GENOMIC DNA]</scope>
    <source>
        <strain evidence="2 3">LY1</strain>
    </source>
</reference>
<dbReference type="eggNOG" id="COG4409">
    <property type="taxonomic scope" value="Bacteria"/>
</dbReference>
<accession>A0A074KWF7</accession>
<proteinExistence type="predicted"/>
<dbReference type="STRING" id="1048983.EL17_09310"/>
<dbReference type="RefSeq" id="WP_240485969.1">
    <property type="nucleotide sequence ID" value="NZ_JMIH01000016.1"/>
</dbReference>
<dbReference type="PANTHER" id="PTHR43752:SF2">
    <property type="entry name" value="BNR_ASP-BOX REPEAT FAMILY PROTEIN"/>
    <property type="match status" value="1"/>
</dbReference>
<dbReference type="PANTHER" id="PTHR43752">
    <property type="entry name" value="BNR/ASP-BOX REPEAT FAMILY PROTEIN"/>
    <property type="match status" value="1"/>
</dbReference>
<dbReference type="InterPro" id="IPR011040">
    <property type="entry name" value="Sialidase"/>
</dbReference>
<sequence length="332" mass="37385">MIQEYIYNEATFPSAHASSIAETPEGLIATWFGGTHEGHEDVEIWISRKIDGLWTAPISVANGLQHPDKRFPVWNPVLFQAPDGLLFLYYKVGPEPQKWWGMVISSHDHGLTWSEPSRLPEGVFGPIKNKPELLSNGTLINPSSTEHDGWKVHFELSEDLGKTWQIVHLPEDKGLSAIQPSILQYEDGRLQMLARSKEGYLVSSWSKDMGKRWERLAQTSLPNPNSGTDAVTLNNGWQLLVYNHAVKSEDLWGGLRSPLNVAVSQDGLNWRALVVLEDQPGEFSYPAVIQAKDGTVHITYTWNREKIKHVGLNITDIDLLVLKEIKDGKWPL</sequence>
<dbReference type="SUPFAM" id="SSF50939">
    <property type="entry name" value="Sialidases"/>
    <property type="match status" value="1"/>
</dbReference>
<name>A0A074KWF7_9BACT</name>
<dbReference type="Gene3D" id="2.120.10.10">
    <property type="match status" value="1"/>
</dbReference>
<gene>
    <name evidence="2" type="ORF">EL17_09310</name>
</gene>
<comment type="caution">
    <text evidence="2">The sequence shown here is derived from an EMBL/GenBank/DDBJ whole genome shotgun (WGS) entry which is preliminary data.</text>
</comment>
<dbReference type="AlphaFoldDB" id="A0A074KWF7"/>
<evidence type="ECO:0000259" key="1">
    <source>
        <dbReference type="Pfam" id="PF13088"/>
    </source>
</evidence>
<evidence type="ECO:0000313" key="3">
    <source>
        <dbReference type="Proteomes" id="UP000027821"/>
    </source>
</evidence>
<dbReference type="EMBL" id="JMIH01000016">
    <property type="protein sequence ID" value="KEO74316.1"/>
    <property type="molecule type" value="Genomic_DNA"/>
</dbReference>
<feature type="domain" description="Sialidase" evidence="1">
    <location>
        <begin position="27"/>
        <end position="298"/>
    </location>
</feature>
<evidence type="ECO:0000313" key="2">
    <source>
        <dbReference type="EMBL" id="KEO74316.1"/>
    </source>
</evidence>
<keyword evidence="3" id="KW-1185">Reference proteome</keyword>
<organism evidence="2 3">
    <name type="scientific">Anditalea andensis</name>
    <dbReference type="NCBI Taxonomy" id="1048983"/>
    <lineage>
        <taxon>Bacteria</taxon>
        <taxon>Pseudomonadati</taxon>
        <taxon>Bacteroidota</taxon>
        <taxon>Cytophagia</taxon>
        <taxon>Cytophagales</taxon>
        <taxon>Cytophagaceae</taxon>
        <taxon>Anditalea</taxon>
    </lineage>
</organism>
<dbReference type="CDD" id="cd15482">
    <property type="entry name" value="Sialidase_non-viral"/>
    <property type="match status" value="1"/>
</dbReference>
<protein>
    <submittedName>
        <fullName evidence="2">Sialidase</fullName>
    </submittedName>
</protein>
<dbReference type="InterPro" id="IPR036278">
    <property type="entry name" value="Sialidase_sf"/>
</dbReference>
<dbReference type="Proteomes" id="UP000027821">
    <property type="component" value="Unassembled WGS sequence"/>
</dbReference>